<comment type="caution">
    <text evidence="2">The sequence shown here is derived from an EMBL/GenBank/DDBJ whole genome shotgun (WGS) entry which is preliminary data.</text>
</comment>
<reference evidence="2 3" key="1">
    <citation type="submission" date="2023-05" db="EMBL/GenBank/DDBJ databases">
        <title>Streptantibioticus silvisoli sp. nov., acidotolerant actinomycetes 1 from pine litter.</title>
        <authorList>
            <person name="Swiecimska M."/>
            <person name="Golinska P."/>
            <person name="Sangal V."/>
            <person name="Wachnowicz B."/>
            <person name="Goodfellow M."/>
        </authorList>
    </citation>
    <scope>NUCLEOTIDE SEQUENCE [LARGE SCALE GENOMIC DNA]</scope>
    <source>
        <strain evidence="2 3">DSM 42109</strain>
    </source>
</reference>
<dbReference type="SUPFAM" id="SSF50998">
    <property type="entry name" value="Quinoprotein alcohol dehydrogenase-like"/>
    <property type="match status" value="1"/>
</dbReference>
<evidence type="ECO:0008006" key="4">
    <source>
        <dbReference type="Google" id="ProtNLM"/>
    </source>
</evidence>
<dbReference type="RefSeq" id="WP_274045029.1">
    <property type="nucleotide sequence ID" value="NZ_JANCPR020000075.1"/>
</dbReference>
<gene>
    <name evidence="2" type="ORF">NMN56_040505</name>
</gene>
<evidence type="ECO:0000313" key="2">
    <source>
        <dbReference type="EMBL" id="MDJ1138138.1"/>
    </source>
</evidence>
<dbReference type="InterPro" id="IPR011047">
    <property type="entry name" value="Quinoprotein_ADH-like_sf"/>
</dbReference>
<feature type="signal peptide" evidence="1">
    <location>
        <begin position="1"/>
        <end position="21"/>
    </location>
</feature>
<dbReference type="Proteomes" id="UP001214441">
    <property type="component" value="Unassembled WGS sequence"/>
</dbReference>
<proteinExistence type="predicted"/>
<evidence type="ECO:0000256" key="1">
    <source>
        <dbReference type="SAM" id="SignalP"/>
    </source>
</evidence>
<dbReference type="PROSITE" id="PS51257">
    <property type="entry name" value="PROKAR_LIPOPROTEIN"/>
    <property type="match status" value="1"/>
</dbReference>
<dbReference type="EMBL" id="JANCPR020000075">
    <property type="protein sequence ID" value="MDJ1138138.1"/>
    <property type="molecule type" value="Genomic_DNA"/>
</dbReference>
<feature type="chain" id="PRO_5047020479" description="PQQ-like domain-containing protein" evidence="1">
    <location>
        <begin position="22"/>
        <end position="191"/>
    </location>
</feature>
<keyword evidence="3" id="KW-1185">Reference proteome</keyword>
<dbReference type="InterPro" id="IPR015943">
    <property type="entry name" value="WD40/YVTN_repeat-like_dom_sf"/>
</dbReference>
<keyword evidence="1" id="KW-0732">Signal</keyword>
<dbReference type="Gene3D" id="2.130.10.10">
    <property type="entry name" value="YVTN repeat-like/Quinoprotein amine dehydrogenase"/>
    <property type="match status" value="1"/>
</dbReference>
<name>A0ABT7A9V2_9ACTN</name>
<evidence type="ECO:0000313" key="3">
    <source>
        <dbReference type="Proteomes" id="UP001214441"/>
    </source>
</evidence>
<accession>A0ABT7A9V2</accession>
<organism evidence="2 3">
    <name type="scientific">Streptomyces iconiensis</name>
    <dbReference type="NCBI Taxonomy" id="1384038"/>
    <lineage>
        <taxon>Bacteria</taxon>
        <taxon>Bacillati</taxon>
        <taxon>Actinomycetota</taxon>
        <taxon>Actinomycetes</taxon>
        <taxon>Kitasatosporales</taxon>
        <taxon>Streptomycetaceae</taxon>
        <taxon>Streptomyces</taxon>
    </lineage>
</organism>
<sequence>MSRSRTTVLTGAALTTALVLAGCGADDKDGAGGREGGGTGASAPAAKLLNRVPQAEVREMAGAKGMWTTERNFVKADLKKIVGYPLDGGKPRWQVPLGGEICWTSPEVSPDGFVAVVFKNDKDDPAVCTEVGLVDLKRGKLRWQRQALEDGSAQMFDEVTIGGGTVAAGGTSGTAGWTLGGRRLWAPRAAG</sequence>
<protein>
    <recommendedName>
        <fullName evidence="4">PQQ-like domain-containing protein</fullName>
    </recommendedName>
</protein>